<keyword evidence="5 10" id="KW-0479">Metal-binding</keyword>
<comment type="similarity">
    <text evidence="10">Belongs to the ApbE family.</text>
</comment>
<dbReference type="RefSeq" id="WP_207336010.1">
    <property type="nucleotide sequence ID" value="NZ_JAFMYU010000010.1"/>
</dbReference>
<evidence type="ECO:0000256" key="2">
    <source>
        <dbReference type="ARBA" id="ARBA00016337"/>
    </source>
</evidence>
<evidence type="ECO:0000256" key="10">
    <source>
        <dbReference type="PIRNR" id="PIRNR006268"/>
    </source>
</evidence>
<dbReference type="InterPro" id="IPR024932">
    <property type="entry name" value="ApbE"/>
</dbReference>
<feature type="binding site" evidence="11">
    <location>
        <position position="282"/>
    </location>
    <ligand>
        <name>Mg(2+)</name>
        <dbReference type="ChEBI" id="CHEBI:18420"/>
    </ligand>
</feature>
<name>A0A939G6D5_9BACT</name>
<sequence length="326" mass="35163">MTSTLPVSPLTDALTLHRRVLRLMGNRFEISVVTANDGAWAEARIDAAVAEISRVERLLTTFDEASETNRINARAGIGPVPVSPEVYALVERSLRLSALTQGAFDITYGGIDKRLWNFDKQLTALPDPQTARQLVRLINYRNVRLDPADSSVFLTETGMRIGFGGIGKGYAAERAKAIMQQQGVANGVVNAAGDLTAWGHQPNGQPWTIGIADPTPATSHTATQAFSHLCISNLAVATSGNYEKFVVIGGKRYAHTIDPRTGYPISGLKSVTILAPNAELADALATPVMVMGTRVGLHLINQLPHVGCVIVDEHDRLFTSKNMKLT</sequence>
<evidence type="ECO:0000256" key="5">
    <source>
        <dbReference type="ARBA" id="ARBA00022723"/>
    </source>
</evidence>
<keyword evidence="7 10" id="KW-0460">Magnesium</keyword>
<dbReference type="Gene3D" id="3.10.520.10">
    <property type="entry name" value="ApbE-like domains"/>
    <property type="match status" value="1"/>
</dbReference>
<keyword evidence="4 10" id="KW-0808">Transferase</keyword>
<evidence type="ECO:0000256" key="11">
    <source>
        <dbReference type="PIRSR" id="PIRSR006268-2"/>
    </source>
</evidence>
<dbReference type="PANTHER" id="PTHR30040:SF2">
    <property type="entry name" value="FAD:PROTEIN FMN TRANSFERASE"/>
    <property type="match status" value="1"/>
</dbReference>
<gene>
    <name evidence="12" type="ORF">J2I48_13590</name>
</gene>
<dbReference type="Pfam" id="PF02424">
    <property type="entry name" value="ApbE"/>
    <property type="match status" value="1"/>
</dbReference>
<evidence type="ECO:0000313" key="12">
    <source>
        <dbReference type="EMBL" id="MBO0932038.1"/>
    </source>
</evidence>
<dbReference type="GO" id="GO:0046872">
    <property type="term" value="F:metal ion binding"/>
    <property type="evidence" value="ECO:0007669"/>
    <property type="project" value="UniProtKB-UniRule"/>
</dbReference>
<comment type="caution">
    <text evidence="12">The sequence shown here is derived from an EMBL/GenBank/DDBJ whole genome shotgun (WGS) entry which is preliminary data.</text>
</comment>
<dbReference type="GO" id="GO:0016740">
    <property type="term" value="F:transferase activity"/>
    <property type="evidence" value="ECO:0007669"/>
    <property type="project" value="UniProtKB-UniRule"/>
</dbReference>
<keyword evidence="13" id="KW-1185">Reference proteome</keyword>
<evidence type="ECO:0000256" key="3">
    <source>
        <dbReference type="ARBA" id="ARBA00022630"/>
    </source>
</evidence>
<evidence type="ECO:0000256" key="6">
    <source>
        <dbReference type="ARBA" id="ARBA00022827"/>
    </source>
</evidence>
<feature type="binding site" evidence="11">
    <location>
        <position position="165"/>
    </location>
    <ligand>
        <name>Mg(2+)</name>
        <dbReference type="ChEBI" id="CHEBI:18420"/>
    </ligand>
</feature>
<organism evidence="12 13">
    <name type="scientific">Fibrella aquatilis</name>
    <dbReference type="NCBI Taxonomy" id="2817059"/>
    <lineage>
        <taxon>Bacteria</taxon>
        <taxon>Pseudomonadati</taxon>
        <taxon>Bacteroidota</taxon>
        <taxon>Cytophagia</taxon>
        <taxon>Cytophagales</taxon>
        <taxon>Spirosomataceae</taxon>
        <taxon>Fibrella</taxon>
    </lineage>
</organism>
<proteinExistence type="inferred from homology"/>
<dbReference type="PANTHER" id="PTHR30040">
    <property type="entry name" value="THIAMINE BIOSYNTHESIS LIPOPROTEIN APBE"/>
    <property type="match status" value="1"/>
</dbReference>
<comment type="catalytic activity">
    <reaction evidence="9 10">
        <text>L-threonyl-[protein] + FAD = FMN-L-threonyl-[protein] + AMP + H(+)</text>
        <dbReference type="Rhea" id="RHEA:36847"/>
        <dbReference type="Rhea" id="RHEA-COMP:11060"/>
        <dbReference type="Rhea" id="RHEA-COMP:11061"/>
        <dbReference type="ChEBI" id="CHEBI:15378"/>
        <dbReference type="ChEBI" id="CHEBI:30013"/>
        <dbReference type="ChEBI" id="CHEBI:57692"/>
        <dbReference type="ChEBI" id="CHEBI:74257"/>
        <dbReference type="ChEBI" id="CHEBI:456215"/>
        <dbReference type="EC" id="2.7.1.180"/>
    </reaction>
</comment>
<reference evidence="12 13" key="1">
    <citation type="submission" date="2021-03" db="EMBL/GenBank/DDBJ databases">
        <title>Fibrella sp. HMF5036 genome sequencing and assembly.</title>
        <authorList>
            <person name="Kang H."/>
            <person name="Kim H."/>
            <person name="Bae S."/>
            <person name="Joh K."/>
        </authorList>
    </citation>
    <scope>NUCLEOTIDE SEQUENCE [LARGE SCALE GENOMIC DNA]</scope>
    <source>
        <strain evidence="12 13">HMF5036</strain>
    </source>
</reference>
<evidence type="ECO:0000256" key="9">
    <source>
        <dbReference type="ARBA" id="ARBA00048540"/>
    </source>
</evidence>
<evidence type="ECO:0000313" key="13">
    <source>
        <dbReference type="Proteomes" id="UP000664795"/>
    </source>
</evidence>
<evidence type="ECO:0000256" key="4">
    <source>
        <dbReference type="ARBA" id="ARBA00022679"/>
    </source>
</evidence>
<dbReference type="AlphaFoldDB" id="A0A939G6D5"/>
<protein>
    <recommendedName>
        <fullName evidence="2 10">FAD:protein FMN transferase</fullName>
        <ecNumber evidence="1 10">2.7.1.180</ecNumber>
    </recommendedName>
    <alternativeName>
        <fullName evidence="8 10">Flavin transferase</fullName>
    </alternativeName>
</protein>
<dbReference type="EC" id="2.7.1.180" evidence="1 10"/>
<keyword evidence="6 10" id="KW-0274">FAD</keyword>
<dbReference type="SUPFAM" id="SSF143631">
    <property type="entry name" value="ApbE-like"/>
    <property type="match status" value="1"/>
</dbReference>
<evidence type="ECO:0000256" key="7">
    <source>
        <dbReference type="ARBA" id="ARBA00022842"/>
    </source>
</evidence>
<evidence type="ECO:0000256" key="8">
    <source>
        <dbReference type="ARBA" id="ARBA00031306"/>
    </source>
</evidence>
<keyword evidence="3 10" id="KW-0285">Flavoprotein</keyword>
<dbReference type="PIRSF" id="PIRSF006268">
    <property type="entry name" value="ApbE"/>
    <property type="match status" value="1"/>
</dbReference>
<dbReference type="Proteomes" id="UP000664795">
    <property type="component" value="Unassembled WGS sequence"/>
</dbReference>
<accession>A0A939G6D5</accession>
<feature type="binding site" evidence="11">
    <location>
        <position position="286"/>
    </location>
    <ligand>
        <name>Mg(2+)</name>
        <dbReference type="ChEBI" id="CHEBI:18420"/>
    </ligand>
</feature>
<evidence type="ECO:0000256" key="1">
    <source>
        <dbReference type="ARBA" id="ARBA00011955"/>
    </source>
</evidence>
<comment type="cofactor">
    <cofactor evidence="11">
        <name>Mg(2+)</name>
        <dbReference type="ChEBI" id="CHEBI:18420"/>
    </cofactor>
    <cofactor evidence="11">
        <name>Mn(2+)</name>
        <dbReference type="ChEBI" id="CHEBI:29035"/>
    </cofactor>
    <text evidence="11">Magnesium. Can also use manganese.</text>
</comment>
<dbReference type="InterPro" id="IPR003374">
    <property type="entry name" value="ApbE-like_sf"/>
</dbReference>
<dbReference type="EMBL" id="JAFMYU010000010">
    <property type="protein sequence ID" value="MBO0932038.1"/>
    <property type="molecule type" value="Genomic_DNA"/>
</dbReference>